<dbReference type="OrthoDB" id="1679953at2"/>
<dbReference type="AlphaFoldDB" id="A0A410MCB5"/>
<dbReference type="KEGG" id="hli:HLI_09105"/>
<evidence type="ECO:0000313" key="1">
    <source>
        <dbReference type="EMBL" id="QAS52379.1"/>
    </source>
</evidence>
<protein>
    <submittedName>
        <fullName evidence="1">Uncharacterized protein</fullName>
    </submittedName>
</protein>
<evidence type="ECO:0000313" key="2">
    <source>
        <dbReference type="Proteomes" id="UP000287756"/>
    </source>
</evidence>
<dbReference type="Proteomes" id="UP000287756">
    <property type="component" value="Chromosome"/>
</dbReference>
<dbReference type="EMBL" id="CP026118">
    <property type="protein sequence ID" value="QAS52379.1"/>
    <property type="molecule type" value="Genomic_DNA"/>
</dbReference>
<accession>A0A410MCB5</accession>
<name>A0A410MCB5_9BACI</name>
<gene>
    <name evidence="1" type="ORF">HLI_09105</name>
</gene>
<proteinExistence type="predicted"/>
<sequence length="284" mass="32512">MRNAIREQLMNSIPEFKDVYEPHVAGPQSEKPYGVIRQGVDTEDSDWVGFRRIVEIWPYVSRTTFTKVDDLQKKIIEALDQQLITDQTTGAVFSCVYLGTSGQDVTDHEWDAITRGLRFAVMALQQVDVSPDVLTDHWLEALSSWSGELLNEDPANPEWTVYENRLPLGYKRPSVLWRLNDYRVEGVSRASFEVRKEVVGHVISESPNLRIRAISALVEQFMSDIKVPLDIENKKFMTVVQPRGDFLADGLNRGQITLRLKRRTKRPYEEVTVIEQMNSDGEVG</sequence>
<reference evidence="1 2" key="1">
    <citation type="submission" date="2018-01" db="EMBL/GenBank/DDBJ databases">
        <title>The whole genome sequencing and assembly of Halobacillus litoralis ERB031 strain.</title>
        <authorList>
            <person name="Lee S.-J."/>
            <person name="Park M.-K."/>
            <person name="Kim J.-Y."/>
            <person name="Lee Y.-J."/>
            <person name="Yi H."/>
            <person name="Bahn Y.-S."/>
            <person name="Kim J.F."/>
            <person name="Lee D.-W."/>
        </authorList>
    </citation>
    <scope>NUCLEOTIDE SEQUENCE [LARGE SCALE GENOMIC DNA]</scope>
    <source>
        <strain evidence="1 2">ERB 031</strain>
    </source>
</reference>
<dbReference type="RefSeq" id="WP_128524666.1">
    <property type="nucleotide sequence ID" value="NZ_CP026118.1"/>
</dbReference>
<organism evidence="1 2">
    <name type="scientific">Halobacillus litoralis</name>
    <dbReference type="NCBI Taxonomy" id="45668"/>
    <lineage>
        <taxon>Bacteria</taxon>
        <taxon>Bacillati</taxon>
        <taxon>Bacillota</taxon>
        <taxon>Bacilli</taxon>
        <taxon>Bacillales</taxon>
        <taxon>Bacillaceae</taxon>
        <taxon>Halobacillus</taxon>
    </lineage>
</organism>